<evidence type="ECO:0000313" key="2">
    <source>
        <dbReference type="Proteomes" id="UP000694380"/>
    </source>
</evidence>
<reference evidence="1" key="1">
    <citation type="submission" date="2025-08" db="UniProtKB">
        <authorList>
            <consortium name="Ensembl"/>
        </authorList>
    </citation>
    <scope>IDENTIFICATION</scope>
</reference>
<dbReference type="Ensembl" id="ENSCPBT00000031725.1">
    <property type="protein sequence ID" value="ENSCPBP00000026934.1"/>
    <property type="gene ID" value="ENSCPBG00000019108.1"/>
</dbReference>
<dbReference type="AlphaFoldDB" id="A0A8C3P9Y6"/>
<reference evidence="1" key="2">
    <citation type="submission" date="2025-09" db="UniProtKB">
        <authorList>
            <consortium name="Ensembl"/>
        </authorList>
    </citation>
    <scope>IDENTIFICATION</scope>
</reference>
<sequence>RASISAIALLHSSAAGPSLREGVRDLPPNCHRRPGHAAPIVAGVPPLDIGPGPDPALVMIGAFSVWEYQPNSLVWGSTGICSWYGVV</sequence>
<accession>A0A8C3P9Y6</accession>
<proteinExistence type="predicted"/>
<keyword evidence="2" id="KW-1185">Reference proteome</keyword>
<organism evidence="1 2">
    <name type="scientific">Chrysemys picta bellii</name>
    <name type="common">Western painted turtle</name>
    <name type="synonym">Emys bellii</name>
    <dbReference type="NCBI Taxonomy" id="8478"/>
    <lineage>
        <taxon>Eukaryota</taxon>
        <taxon>Metazoa</taxon>
        <taxon>Chordata</taxon>
        <taxon>Craniata</taxon>
        <taxon>Vertebrata</taxon>
        <taxon>Euteleostomi</taxon>
        <taxon>Archelosauria</taxon>
        <taxon>Testudinata</taxon>
        <taxon>Testudines</taxon>
        <taxon>Cryptodira</taxon>
        <taxon>Durocryptodira</taxon>
        <taxon>Testudinoidea</taxon>
        <taxon>Emydidae</taxon>
        <taxon>Chrysemys</taxon>
    </lineage>
</organism>
<evidence type="ECO:0000313" key="1">
    <source>
        <dbReference type="Ensembl" id="ENSCPBP00000026934.1"/>
    </source>
</evidence>
<name>A0A8C3P9Y6_CHRPI</name>
<dbReference type="Proteomes" id="UP000694380">
    <property type="component" value="Unplaced"/>
</dbReference>
<protein>
    <submittedName>
        <fullName evidence="1">Uncharacterized protein</fullName>
    </submittedName>
</protein>